<keyword evidence="2" id="KW-0378">Hydrolase</keyword>
<dbReference type="GO" id="GO:0016787">
    <property type="term" value="F:hydrolase activity"/>
    <property type="evidence" value="ECO:0007669"/>
    <property type="project" value="UniProtKB-KW"/>
</dbReference>
<dbReference type="EMBL" id="CP042435">
    <property type="protein sequence ID" value="QEC69993.1"/>
    <property type="molecule type" value="Genomic_DNA"/>
</dbReference>
<gene>
    <name evidence="2" type="ORF">FRZ67_22825</name>
</gene>
<name>A0A5B8VFT9_9BACT</name>
<dbReference type="SUPFAM" id="SSF53474">
    <property type="entry name" value="alpha/beta-Hydrolases"/>
    <property type="match status" value="1"/>
</dbReference>
<dbReference type="InterPro" id="IPR050266">
    <property type="entry name" value="AB_hydrolase_sf"/>
</dbReference>
<dbReference type="InterPro" id="IPR029058">
    <property type="entry name" value="AB_hydrolase_fold"/>
</dbReference>
<evidence type="ECO:0000313" key="3">
    <source>
        <dbReference type="Proteomes" id="UP000321533"/>
    </source>
</evidence>
<keyword evidence="3" id="KW-1185">Reference proteome</keyword>
<proteinExistence type="predicted"/>
<evidence type="ECO:0000313" key="2">
    <source>
        <dbReference type="EMBL" id="QEC69993.1"/>
    </source>
</evidence>
<evidence type="ECO:0000259" key="1">
    <source>
        <dbReference type="Pfam" id="PF12697"/>
    </source>
</evidence>
<dbReference type="InterPro" id="IPR000073">
    <property type="entry name" value="AB_hydrolase_1"/>
</dbReference>
<dbReference type="KEGG" id="pgin:FRZ67_22825"/>
<dbReference type="Pfam" id="PF12697">
    <property type="entry name" value="Abhydrolase_6"/>
    <property type="match status" value="1"/>
</dbReference>
<accession>A0A5B8VFT9</accession>
<organism evidence="2 3">
    <name type="scientific">Panacibacter ginsenosidivorans</name>
    <dbReference type="NCBI Taxonomy" id="1813871"/>
    <lineage>
        <taxon>Bacteria</taxon>
        <taxon>Pseudomonadati</taxon>
        <taxon>Bacteroidota</taxon>
        <taxon>Chitinophagia</taxon>
        <taxon>Chitinophagales</taxon>
        <taxon>Chitinophagaceae</taxon>
        <taxon>Panacibacter</taxon>
    </lineage>
</organism>
<sequence>MIFCLVQRNLYNILNKYFGMDIQYLNLENSKIAYIENNKEAAQTIFFIHGNSVSKRSWRKQYNSDILSAYRMVAIDLPAHGDSDAFDTKNYTLPGLAKLMCEAVKQLSDNKPYILAGISLSTNIIAEMLAYDVAPKGLVLAGPCIVGKDFTIEKFVKPNTHVGVVFTDEPAEVDVHNYGRETCLSKDEDDINIFMEDFKAVKNPFRSSLAQSITTAVYNDEIALLQQHNIPSLIIFGKDEIVIDPDYLDTAVLPGWNDKIYKIEGASHLVNIDQPEAFNKLLEEFATDIFK</sequence>
<dbReference type="Proteomes" id="UP000321533">
    <property type="component" value="Chromosome"/>
</dbReference>
<dbReference type="Gene3D" id="3.40.50.1820">
    <property type="entry name" value="alpha/beta hydrolase"/>
    <property type="match status" value="1"/>
</dbReference>
<dbReference type="AlphaFoldDB" id="A0A5B8VFT9"/>
<reference evidence="2 3" key="1">
    <citation type="journal article" date="2016" name="Int. J. Syst. Evol. Microbiol.">
        <title>Panacibacter ginsenosidivorans gen. nov., sp. nov., with ginsenoside converting activity isolated from soil of a ginseng field.</title>
        <authorList>
            <person name="Siddiqi M.Z."/>
            <person name="Muhammad Shafi S."/>
            <person name="Choi K.D."/>
            <person name="Im W.T."/>
        </authorList>
    </citation>
    <scope>NUCLEOTIDE SEQUENCE [LARGE SCALE GENOMIC DNA]</scope>
    <source>
        <strain evidence="2 3">Gsoil1550</strain>
    </source>
</reference>
<feature type="domain" description="AB hydrolase-1" evidence="1">
    <location>
        <begin position="45"/>
        <end position="280"/>
    </location>
</feature>
<dbReference type="PRINTS" id="PR00412">
    <property type="entry name" value="EPOXHYDRLASE"/>
</dbReference>
<protein>
    <submittedName>
        <fullName evidence="2">Alpha/beta hydrolase</fullName>
    </submittedName>
</protein>
<dbReference type="PANTHER" id="PTHR43798">
    <property type="entry name" value="MONOACYLGLYCEROL LIPASE"/>
    <property type="match status" value="1"/>
</dbReference>
<dbReference type="InterPro" id="IPR000639">
    <property type="entry name" value="Epox_hydrolase-like"/>
</dbReference>